<evidence type="ECO:0000256" key="1">
    <source>
        <dbReference type="ARBA" id="ARBA00004651"/>
    </source>
</evidence>
<dbReference type="EMBL" id="PDJQ01000001">
    <property type="protein sequence ID" value="PFG73315.1"/>
    <property type="molecule type" value="Genomic_DNA"/>
</dbReference>
<comment type="subcellular location">
    <subcellularLocation>
        <location evidence="1">Cell membrane</location>
        <topology evidence="1">Multi-pass membrane protein</topology>
    </subcellularLocation>
</comment>
<dbReference type="PANTHER" id="PTHR11795">
    <property type="entry name" value="BRANCHED-CHAIN AMINO ACID TRANSPORT SYSTEM PERMEASE PROTEIN LIVH"/>
    <property type="match status" value="1"/>
</dbReference>
<feature type="transmembrane region" description="Helical" evidence="9">
    <location>
        <begin position="136"/>
        <end position="160"/>
    </location>
</feature>
<proteinExistence type="inferred from homology"/>
<dbReference type="Proteomes" id="UP000223071">
    <property type="component" value="Unassembled WGS sequence"/>
</dbReference>
<dbReference type="AlphaFoldDB" id="A0A2A9HE80"/>
<dbReference type="GO" id="GO:0005886">
    <property type="term" value="C:plasma membrane"/>
    <property type="evidence" value="ECO:0007669"/>
    <property type="project" value="UniProtKB-SubCell"/>
</dbReference>
<evidence type="ECO:0000256" key="3">
    <source>
        <dbReference type="ARBA" id="ARBA00022475"/>
    </source>
</evidence>
<dbReference type="PANTHER" id="PTHR11795:SF451">
    <property type="entry name" value="ABC TRANSPORTER PERMEASE PROTEIN"/>
    <property type="match status" value="1"/>
</dbReference>
<dbReference type="GO" id="GO:0022857">
    <property type="term" value="F:transmembrane transporter activity"/>
    <property type="evidence" value="ECO:0007669"/>
    <property type="project" value="InterPro"/>
</dbReference>
<feature type="transmembrane region" description="Helical" evidence="9">
    <location>
        <begin position="188"/>
        <end position="212"/>
    </location>
</feature>
<dbReference type="CDD" id="cd06582">
    <property type="entry name" value="TM_PBP1_LivH_like"/>
    <property type="match status" value="1"/>
</dbReference>
<dbReference type="InterPro" id="IPR001851">
    <property type="entry name" value="ABC_transp_permease"/>
</dbReference>
<feature type="transmembrane region" description="Helical" evidence="9">
    <location>
        <begin position="94"/>
        <end position="116"/>
    </location>
</feature>
<keyword evidence="6 9" id="KW-1133">Transmembrane helix</keyword>
<gene>
    <name evidence="10" type="ORF">A9A59_0510</name>
</gene>
<feature type="transmembrane region" description="Helical" evidence="9">
    <location>
        <begin position="6"/>
        <end position="27"/>
    </location>
</feature>
<reference evidence="10 11" key="1">
    <citation type="submission" date="2017-09" db="EMBL/GenBank/DDBJ databases">
        <title>Sequencing the genomes of two abundant thermophiles in Great Basin hot springs: Thermocrinis jamiesonii and novel Chloroflexi Thermoflexus hugenholtzii.</title>
        <authorList>
            <person name="Hedlund B."/>
        </authorList>
    </citation>
    <scope>NUCLEOTIDE SEQUENCE [LARGE SCALE GENOMIC DNA]</scope>
    <source>
        <strain evidence="10 11">G233</strain>
    </source>
</reference>
<evidence type="ECO:0000256" key="5">
    <source>
        <dbReference type="ARBA" id="ARBA00022970"/>
    </source>
</evidence>
<accession>A0A2A9HE80</accession>
<keyword evidence="7 9" id="KW-0472">Membrane</keyword>
<organism evidence="10 11">
    <name type="scientific">Tepidiforma thermophila (strain KCTC 52669 / CGMCC 1.13589 / G233)</name>
    <dbReference type="NCBI Taxonomy" id="2761530"/>
    <lineage>
        <taxon>Bacteria</taxon>
        <taxon>Bacillati</taxon>
        <taxon>Chloroflexota</taxon>
        <taxon>Tepidiformia</taxon>
        <taxon>Tepidiformales</taxon>
        <taxon>Tepidiformaceae</taxon>
        <taxon>Tepidiforma</taxon>
    </lineage>
</organism>
<evidence type="ECO:0000256" key="9">
    <source>
        <dbReference type="SAM" id="Phobius"/>
    </source>
</evidence>
<dbReference type="GO" id="GO:0006865">
    <property type="term" value="P:amino acid transport"/>
    <property type="evidence" value="ECO:0007669"/>
    <property type="project" value="UniProtKB-KW"/>
</dbReference>
<comment type="similarity">
    <text evidence="8">Belongs to the binding-protein-dependent transport system permease family. LivHM subfamily.</text>
</comment>
<keyword evidence="2" id="KW-0813">Transport</keyword>
<sequence length="295" mass="31378">MTEFIQLVLAGTANGCIYGLLALALVLIYRSTHIINFGQGEMAMFSTYICWSFLNAGMGYWVAVPLTLILAFATGLAVQRVLIRPVQNAPELTIVIVTLGLYLFFNSLALWIYSGVPKPFPLPTGVRQASWQVGDIFIVPYHLFIFVVLITLMLALYVLFQRTKLGLGLRAAAAQPVSSQLVGINVNLMLALGWGIAAAAGALAGILSAPIVQLEPNFMATVLIFSFASATLGGFDSPPGAVVGGIALGNIVALGGRYIEFIGTQLDIVLALVVIVAVLLVRPAGLFGRQAVQRV</sequence>
<dbReference type="Pfam" id="PF02653">
    <property type="entry name" value="BPD_transp_2"/>
    <property type="match status" value="1"/>
</dbReference>
<feature type="transmembrane region" description="Helical" evidence="9">
    <location>
        <begin position="242"/>
        <end position="262"/>
    </location>
</feature>
<evidence type="ECO:0000313" key="10">
    <source>
        <dbReference type="EMBL" id="PFG73315.1"/>
    </source>
</evidence>
<evidence type="ECO:0000256" key="6">
    <source>
        <dbReference type="ARBA" id="ARBA00022989"/>
    </source>
</evidence>
<evidence type="ECO:0000256" key="7">
    <source>
        <dbReference type="ARBA" id="ARBA00023136"/>
    </source>
</evidence>
<evidence type="ECO:0000256" key="8">
    <source>
        <dbReference type="ARBA" id="ARBA00037998"/>
    </source>
</evidence>
<protein>
    <submittedName>
        <fullName evidence="10">Branched-chain amino acid transport system permease protein</fullName>
    </submittedName>
</protein>
<evidence type="ECO:0000256" key="4">
    <source>
        <dbReference type="ARBA" id="ARBA00022692"/>
    </source>
</evidence>
<dbReference type="RefSeq" id="WP_098502778.1">
    <property type="nucleotide sequence ID" value="NZ_PDJQ01000001.1"/>
</dbReference>
<evidence type="ECO:0000313" key="11">
    <source>
        <dbReference type="Proteomes" id="UP000223071"/>
    </source>
</evidence>
<feature type="transmembrane region" description="Helical" evidence="9">
    <location>
        <begin position="218"/>
        <end position="235"/>
    </location>
</feature>
<feature type="transmembrane region" description="Helical" evidence="9">
    <location>
        <begin position="268"/>
        <end position="288"/>
    </location>
</feature>
<evidence type="ECO:0000256" key="2">
    <source>
        <dbReference type="ARBA" id="ARBA00022448"/>
    </source>
</evidence>
<dbReference type="InterPro" id="IPR052157">
    <property type="entry name" value="BCAA_transport_permease"/>
</dbReference>
<keyword evidence="5" id="KW-0029">Amino-acid transport</keyword>
<keyword evidence="11" id="KW-1185">Reference proteome</keyword>
<comment type="caution">
    <text evidence="10">The sequence shown here is derived from an EMBL/GenBank/DDBJ whole genome shotgun (WGS) entry which is preliminary data.</text>
</comment>
<feature type="transmembrane region" description="Helical" evidence="9">
    <location>
        <begin position="60"/>
        <end position="82"/>
    </location>
</feature>
<name>A0A2A9HE80_TEPT2</name>
<keyword evidence="4 9" id="KW-0812">Transmembrane</keyword>
<keyword evidence="3" id="KW-1003">Cell membrane</keyword>